<keyword evidence="3" id="KW-1185">Reference proteome</keyword>
<gene>
    <name evidence="2" type="ORF">D7I46_01275</name>
</gene>
<dbReference type="KEGG" id="lact:D7I46_01275"/>
<organism evidence="2 3">
    <name type="scientific">Lactococcus allomyrinae</name>
    <dbReference type="NCBI Taxonomy" id="2419773"/>
    <lineage>
        <taxon>Bacteria</taxon>
        <taxon>Bacillati</taxon>
        <taxon>Bacillota</taxon>
        <taxon>Bacilli</taxon>
        <taxon>Lactobacillales</taxon>
        <taxon>Streptococcaceae</taxon>
        <taxon>Lactococcus</taxon>
    </lineage>
</organism>
<evidence type="ECO:0000313" key="3">
    <source>
        <dbReference type="Proteomes" id="UP000269374"/>
    </source>
</evidence>
<dbReference type="InterPro" id="IPR027417">
    <property type="entry name" value="P-loop_NTPase"/>
</dbReference>
<dbReference type="Proteomes" id="UP000269374">
    <property type="component" value="Chromosome"/>
</dbReference>
<proteinExistence type="predicted"/>
<evidence type="ECO:0000313" key="2">
    <source>
        <dbReference type="EMBL" id="AYF99833.1"/>
    </source>
</evidence>
<protein>
    <submittedName>
        <fullName evidence="2">Uncharacterized protein</fullName>
    </submittedName>
</protein>
<dbReference type="PANTHER" id="PTHR30121:SF6">
    <property type="entry name" value="SLR6007 PROTEIN"/>
    <property type="match status" value="1"/>
</dbReference>
<reference evidence="2 3" key="1">
    <citation type="submission" date="2018-09" db="EMBL/GenBank/DDBJ databases">
        <title>Genome sequencing of strain 1JSPR-7.</title>
        <authorList>
            <person name="Heo J."/>
            <person name="Kim S.-J."/>
            <person name="Kwon S.-W."/>
        </authorList>
    </citation>
    <scope>NUCLEOTIDE SEQUENCE [LARGE SCALE GENOMIC DNA]</scope>
    <source>
        <strain evidence="2 3">1JSPR-7</strain>
    </source>
</reference>
<dbReference type="AlphaFoldDB" id="A0A387BBW9"/>
<dbReference type="OrthoDB" id="9804380at2"/>
<evidence type="ECO:0000256" key="1">
    <source>
        <dbReference type="SAM" id="MobiDB-lite"/>
    </source>
</evidence>
<dbReference type="InterPro" id="IPR051162">
    <property type="entry name" value="T4SS_component"/>
</dbReference>
<sequence>MRQQPTLLGTNPTILGKKKTIKIKGNKKEKQKEESARPPYTNERMKLEQLKRLIAKQRQKGYDVDFISKTQPSGTITFEESYVQTGSGIETTVLVDAFPQSPLPFWIVNLAESAPDVICIMNIESENKVTTRRRYQKMLREEKFGLEHAKDDSAAMEAQIEVEKLQQLILGTFQGESSQKVISVRLTIKTVDKKSHQERLTELVNTLKGGGFHAQAFPSDTKALYDAKWLSPEQTSSSFYKIAPFSISSNDLAKGYPFNHTELTDPEGAYQGRTDTGGAIFFDPWYRIGQRTASNIMILGKTGAGKSHFIKKNLDFQVALGNRIITFSKNNEYNKWTKDVNGIVVGMFSSTERINMMQVSGSVSKVNEDGSGKNEIDISASFTAHISSIVNNFRLLDRTITDTESNAMSVILNQFYIAYGIWRSPEDLAKFGMPDVTSLSPEEYPILSDLQDFVYKTLELFTDASTEYKMKTALKMLIEVGSGVFDGITNVRDLTKEQVVCFDLDTLLAQDRAFQQIQLANAFNLIVSQALISGLKQRDYVAEGGDPDGVMHTILMIDECHNLINIHNPFIAEQVTTSLRELRKLYGAIWLATQTPKEMRPSGTPQTKELMTAVESINKIVDFMTYRFLFNLDNSAEIKDLIGDNLPEEYAKAIPLLDKGQCVFMSGKTVMKMSVHFDPVRNQVYSGGE</sequence>
<dbReference type="Gene3D" id="3.40.50.300">
    <property type="entry name" value="P-loop containing nucleotide triphosphate hydrolases"/>
    <property type="match status" value="2"/>
</dbReference>
<dbReference type="PANTHER" id="PTHR30121">
    <property type="entry name" value="UNCHARACTERIZED PROTEIN YJGR-RELATED"/>
    <property type="match status" value="1"/>
</dbReference>
<dbReference type="EMBL" id="CP032627">
    <property type="protein sequence ID" value="AYF99833.1"/>
    <property type="molecule type" value="Genomic_DNA"/>
</dbReference>
<feature type="compositionally biased region" description="Basic and acidic residues" evidence="1">
    <location>
        <begin position="26"/>
        <end position="36"/>
    </location>
</feature>
<dbReference type="RefSeq" id="WP_120771222.1">
    <property type="nucleotide sequence ID" value="NZ_CP032627.1"/>
</dbReference>
<dbReference type="SUPFAM" id="SSF52540">
    <property type="entry name" value="P-loop containing nucleoside triphosphate hydrolases"/>
    <property type="match status" value="1"/>
</dbReference>
<name>A0A387BBW9_9LACT</name>
<feature type="region of interest" description="Disordered" evidence="1">
    <location>
        <begin position="22"/>
        <end position="41"/>
    </location>
</feature>
<accession>A0A387BBW9</accession>